<dbReference type="AlphaFoldDB" id="A0A6C0K0S8"/>
<keyword evidence="4 5" id="KW-0472">Membrane</keyword>
<evidence type="ECO:0000256" key="2">
    <source>
        <dbReference type="ARBA" id="ARBA00022692"/>
    </source>
</evidence>
<comment type="subcellular location">
    <subcellularLocation>
        <location evidence="1">Membrane</location>
    </subcellularLocation>
</comment>
<reference evidence="7" key="1">
    <citation type="journal article" date="2020" name="Nature">
        <title>Giant virus diversity and host interactions through global metagenomics.</title>
        <authorList>
            <person name="Schulz F."/>
            <person name="Roux S."/>
            <person name="Paez-Espino D."/>
            <person name="Jungbluth S."/>
            <person name="Walsh D.A."/>
            <person name="Denef V.J."/>
            <person name="McMahon K.D."/>
            <person name="Konstantinidis K.T."/>
            <person name="Eloe-Fadrosh E.A."/>
            <person name="Kyrpides N.C."/>
            <person name="Woyke T."/>
        </authorList>
    </citation>
    <scope>NUCLEOTIDE SEQUENCE</scope>
    <source>
        <strain evidence="7">GVMAG-S-1101169-75</strain>
    </source>
</reference>
<name>A0A6C0K0S8_9ZZZZ</name>
<dbReference type="GO" id="GO:0016020">
    <property type="term" value="C:membrane"/>
    <property type="evidence" value="ECO:0007669"/>
    <property type="project" value="UniProtKB-SubCell"/>
</dbReference>
<sequence>MFLRILYFILCYDVWFYISHVVLHSKNFWFIHKEHHTKTEPRFLDTYVGHWLETVFQSVGYFFPILFTNYNWTDAIVALCFLNVRGMMRHDDRCVPIIGNHHLLHHKHPNYNFGEYWMDTLCGTRYPIDKEYRRGWLYL</sequence>
<dbReference type="PANTHER" id="PTHR11863">
    <property type="entry name" value="STEROL DESATURASE"/>
    <property type="match status" value="1"/>
</dbReference>
<feature type="transmembrane region" description="Helical" evidence="5">
    <location>
        <begin position="61"/>
        <end position="84"/>
    </location>
</feature>
<protein>
    <recommendedName>
        <fullName evidence="6">Fatty acid hydroxylase domain-containing protein</fullName>
    </recommendedName>
</protein>
<dbReference type="GO" id="GO:0016491">
    <property type="term" value="F:oxidoreductase activity"/>
    <property type="evidence" value="ECO:0007669"/>
    <property type="project" value="InterPro"/>
</dbReference>
<dbReference type="InterPro" id="IPR050307">
    <property type="entry name" value="Sterol_Desaturase_Related"/>
</dbReference>
<dbReference type="Pfam" id="PF04116">
    <property type="entry name" value="FA_hydroxylase"/>
    <property type="match status" value="1"/>
</dbReference>
<dbReference type="InterPro" id="IPR006694">
    <property type="entry name" value="Fatty_acid_hydroxylase"/>
</dbReference>
<evidence type="ECO:0000256" key="4">
    <source>
        <dbReference type="ARBA" id="ARBA00023136"/>
    </source>
</evidence>
<evidence type="ECO:0000256" key="5">
    <source>
        <dbReference type="SAM" id="Phobius"/>
    </source>
</evidence>
<organism evidence="7">
    <name type="scientific">viral metagenome</name>
    <dbReference type="NCBI Taxonomy" id="1070528"/>
    <lineage>
        <taxon>unclassified sequences</taxon>
        <taxon>metagenomes</taxon>
        <taxon>organismal metagenomes</taxon>
    </lineage>
</organism>
<accession>A0A6C0K0S8</accession>
<evidence type="ECO:0000256" key="3">
    <source>
        <dbReference type="ARBA" id="ARBA00022989"/>
    </source>
</evidence>
<dbReference type="GO" id="GO:0005506">
    <property type="term" value="F:iron ion binding"/>
    <property type="evidence" value="ECO:0007669"/>
    <property type="project" value="InterPro"/>
</dbReference>
<keyword evidence="2 5" id="KW-0812">Transmembrane</keyword>
<evidence type="ECO:0000313" key="7">
    <source>
        <dbReference type="EMBL" id="QHU11642.1"/>
    </source>
</evidence>
<keyword evidence="3 5" id="KW-1133">Transmembrane helix</keyword>
<feature type="domain" description="Fatty acid hydroxylase" evidence="6">
    <location>
        <begin position="6"/>
        <end position="124"/>
    </location>
</feature>
<proteinExistence type="predicted"/>
<dbReference type="EMBL" id="MN740787">
    <property type="protein sequence ID" value="QHU11642.1"/>
    <property type="molecule type" value="Genomic_DNA"/>
</dbReference>
<evidence type="ECO:0000259" key="6">
    <source>
        <dbReference type="Pfam" id="PF04116"/>
    </source>
</evidence>
<feature type="transmembrane region" description="Helical" evidence="5">
    <location>
        <begin position="5"/>
        <end position="23"/>
    </location>
</feature>
<dbReference type="GO" id="GO:0008610">
    <property type="term" value="P:lipid biosynthetic process"/>
    <property type="evidence" value="ECO:0007669"/>
    <property type="project" value="InterPro"/>
</dbReference>
<evidence type="ECO:0000256" key="1">
    <source>
        <dbReference type="ARBA" id="ARBA00004370"/>
    </source>
</evidence>